<comment type="function">
    <text evidence="5 6">Essential for respiratory growth and required for maintenance of mtDNA. Required for cell survival in the absence of prohibitins.</text>
</comment>
<name>A0A9P6WAF0_MAUEX</name>
<proteinExistence type="inferred from homology"/>
<evidence type="ECO:0000256" key="1">
    <source>
        <dbReference type="ARBA" id="ARBA00004173"/>
    </source>
</evidence>
<dbReference type="EMBL" id="PUHR01000059">
    <property type="protein sequence ID" value="KAG0668726.1"/>
    <property type="molecule type" value="Genomic_DNA"/>
</dbReference>
<evidence type="ECO:0000313" key="8">
    <source>
        <dbReference type="Proteomes" id="UP000750334"/>
    </source>
</evidence>
<dbReference type="GO" id="GO:0005739">
    <property type="term" value="C:mitochondrion"/>
    <property type="evidence" value="ECO:0007669"/>
    <property type="project" value="UniProtKB-SubCell"/>
</dbReference>
<dbReference type="Proteomes" id="UP000750334">
    <property type="component" value="Unassembled WGS sequence"/>
</dbReference>
<dbReference type="AlphaFoldDB" id="A0A9P6WAF0"/>
<dbReference type="OrthoDB" id="4066262at2759"/>
<gene>
    <name evidence="7" type="primary">GEP5</name>
    <name evidence="7" type="ORF">C6P45_004394</name>
</gene>
<evidence type="ECO:0000256" key="4">
    <source>
        <dbReference type="ARBA" id="ARBA00023128"/>
    </source>
</evidence>
<keyword evidence="8" id="KW-1185">Reference proteome</keyword>
<comment type="subcellular location">
    <subcellularLocation>
        <location evidence="1 6">Mitochondrion</location>
    </subcellularLocation>
</comment>
<dbReference type="Pfam" id="PF17053">
    <property type="entry name" value="GEP5"/>
    <property type="match status" value="1"/>
</dbReference>
<reference evidence="7 8" key="1">
    <citation type="submission" date="2020-11" db="EMBL/GenBank/DDBJ databases">
        <title>Kefir isolates.</title>
        <authorList>
            <person name="Marcisauskas S."/>
            <person name="Kim Y."/>
            <person name="Blasche S."/>
        </authorList>
    </citation>
    <scope>NUCLEOTIDE SEQUENCE [LARGE SCALE GENOMIC DNA]</scope>
    <source>
        <strain evidence="7 8">OG2</strain>
    </source>
</reference>
<comment type="similarity">
    <text evidence="2 6">Belongs to the GEP5 family.</text>
</comment>
<sequence length="284" mass="33282">MSVLKALRGLPLHIDTITLIERSILSNPKTKPEYQLQLHKLLERYESARKTTTKNKVIEQIIYTSYFQWFNTVPPYLKVFETRYDDLHNYWPIDKDSDHIHDRKVPMLRDLWLKNDDRAVDYTLEYMLKQDSSCPTDIFEPIFGQFQFIMKNPQIQRRKIGKTSRIPILLLPLNVLGEDIAACRSNNLLRRQINEVRRILVVDNPILDANVAEQLLQLSNNYDRSMKRKISRRYYITSKLGYSWIKPNASESNENDNNGKPQLSTLNGDAFTSGLELPQFASFT</sequence>
<organism evidence="7 8">
    <name type="scientific">Maudiozyma exigua</name>
    <name type="common">Yeast</name>
    <name type="synonym">Kazachstania exigua</name>
    <dbReference type="NCBI Taxonomy" id="34358"/>
    <lineage>
        <taxon>Eukaryota</taxon>
        <taxon>Fungi</taxon>
        <taxon>Dikarya</taxon>
        <taxon>Ascomycota</taxon>
        <taxon>Saccharomycotina</taxon>
        <taxon>Saccharomycetes</taxon>
        <taxon>Saccharomycetales</taxon>
        <taxon>Saccharomycetaceae</taxon>
        <taxon>Maudiozyma</taxon>
    </lineage>
</organism>
<dbReference type="InterPro" id="IPR031455">
    <property type="entry name" value="Gep5"/>
</dbReference>
<evidence type="ECO:0000256" key="6">
    <source>
        <dbReference type="RuleBase" id="RU363007"/>
    </source>
</evidence>
<protein>
    <recommendedName>
        <fullName evidence="3 6">Genetic interactor of prohibitin 5, mitochondrial</fullName>
    </recommendedName>
</protein>
<evidence type="ECO:0000313" key="7">
    <source>
        <dbReference type="EMBL" id="KAG0668726.1"/>
    </source>
</evidence>
<comment type="caution">
    <text evidence="7">The sequence shown here is derived from an EMBL/GenBank/DDBJ whole genome shotgun (WGS) entry which is preliminary data.</text>
</comment>
<evidence type="ECO:0000256" key="2">
    <source>
        <dbReference type="ARBA" id="ARBA00008036"/>
    </source>
</evidence>
<evidence type="ECO:0000256" key="5">
    <source>
        <dbReference type="ARBA" id="ARBA00025061"/>
    </source>
</evidence>
<keyword evidence="4 6" id="KW-0496">Mitochondrion</keyword>
<evidence type="ECO:0000256" key="3">
    <source>
        <dbReference type="ARBA" id="ARBA00018341"/>
    </source>
</evidence>
<accession>A0A9P6WAF0</accession>